<dbReference type="GeneID" id="26794582"/>
<name>A0A0N7CFF8_9CAUD</name>
<dbReference type="KEGG" id="vg:26794582"/>
<dbReference type="EMBL" id="KR296690">
    <property type="protein sequence ID" value="AKJ74044.1"/>
    <property type="molecule type" value="Genomic_DNA"/>
</dbReference>
<sequence>MAKDFQDKATIDTFEPEMDFHELQYGRYSDIALRSGGHYQPVRENPLFKVSGNRYAGSKTPDVCAIYGKHQMKC</sequence>
<protein>
    <submittedName>
        <fullName evidence="1">Tail fiber (Host specificity) protein</fullName>
    </submittedName>
</protein>
<evidence type="ECO:0000313" key="1">
    <source>
        <dbReference type="EMBL" id="AKJ74044.1"/>
    </source>
</evidence>
<dbReference type="RefSeq" id="YP_009223494.1">
    <property type="nucleotide sequence ID" value="NC_029071.1"/>
</dbReference>
<proteinExistence type="predicted"/>
<accession>A0A0N7CFF8</accession>
<reference evidence="1 2" key="1">
    <citation type="journal article" date="2016" name="Virus Genes">
        <title>Genomic characterization of Salmonella bacteriophages isolated from India.</title>
        <authorList>
            <person name="Karpe Y.A."/>
            <person name="Kanade G.D."/>
            <person name="Pingale K.D."/>
            <person name="Arankalle V.A."/>
            <person name="Banerjee K."/>
        </authorList>
    </citation>
    <scope>NUCLEOTIDE SEQUENCE [LARGE SCALE GENOMIC DNA]</scope>
</reference>
<organism evidence="1 2">
    <name type="scientific">Salmonella phage 36</name>
    <dbReference type="NCBI Taxonomy" id="1654889"/>
    <lineage>
        <taxon>Viruses</taxon>
        <taxon>Duplodnaviria</taxon>
        <taxon>Heunggongvirae</taxon>
        <taxon>Uroviricota</taxon>
        <taxon>Caudoviricetes</taxon>
        <taxon>Drexlerviridae</taxon>
        <taxon>Tempevirinae</taxon>
        <taxon>Tlsvirus</taxon>
        <taxon>Tlsvirus tv36</taxon>
    </lineage>
</organism>
<gene>
    <name evidence="1" type="ORF">SP36_72</name>
</gene>
<dbReference type="Proteomes" id="UP000202469">
    <property type="component" value="Genome"/>
</dbReference>
<evidence type="ECO:0000313" key="2">
    <source>
        <dbReference type="Proteomes" id="UP000202469"/>
    </source>
</evidence>